<sequence>MERVTKHFKRRIDKQTLLDLLFIAYEQGIAANKIADATESEFNIPYSEELFSIVLDALGVPDGEEHRAGLEELFYNTWLLDDEYETVESFYDELIFCIEEFFDVDNDLKQSN</sequence>
<evidence type="ECO:0000313" key="2">
    <source>
        <dbReference type="Proteomes" id="UP000305729"/>
    </source>
</evidence>
<dbReference type="AlphaFoldDB" id="A0A5S3UUD1"/>
<name>A0A5S3UUD1_9GAMM</name>
<dbReference type="RefSeq" id="WP_138538788.1">
    <property type="nucleotide sequence ID" value="NZ_CP045429.1"/>
</dbReference>
<dbReference type="Proteomes" id="UP000305729">
    <property type="component" value="Chromosome 1"/>
</dbReference>
<evidence type="ECO:0000313" key="1">
    <source>
        <dbReference type="EMBL" id="QPB82920.1"/>
    </source>
</evidence>
<organism evidence="1 2">
    <name type="scientific">Pseudoalteromonas rubra</name>
    <dbReference type="NCBI Taxonomy" id="43658"/>
    <lineage>
        <taxon>Bacteria</taxon>
        <taxon>Pseudomonadati</taxon>
        <taxon>Pseudomonadota</taxon>
        <taxon>Gammaproteobacteria</taxon>
        <taxon>Alteromonadales</taxon>
        <taxon>Pseudoalteromonadaceae</taxon>
        <taxon>Pseudoalteromonas</taxon>
    </lineage>
</organism>
<proteinExistence type="predicted"/>
<dbReference type="EMBL" id="CP045429">
    <property type="protein sequence ID" value="QPB82920.1"/>
    <property type="molecule type" value="Genomic_DNA"/>
</dbReference>
<reference evidence="1 2" key="1">
    <citation type="submission" date="2019-10" db="EMBL/GenBank/DDBJ databases">
        <title>Pseudoalteromonas rubra S4059.</title>
        <authorList>
            <person name="Paulsen S."/>
            <person name="Wang X."/>
        </authorList>
    </citation>
    <scope>NUCLEOTIDE SEQUENCE [LARGE SCALE GENOMIC DNA]</scope>
    <source>
        <strain evidence="1 2">S4059</strain>
    </source>
</reference>
<protein>
    <submittedName>
        <fullName evidence="1">Uncharacterized protein</fullName>
    </submittedName>
</protein>
<gene>
    <name evidence="1" type="ORF">CWC22_007930</name>
</gene>
<accession>A0A5S3UUD1</accession>